<dbReference type="CDD" id="cd00093">
    <property type="entry name" value="HTH_XRE"/>
    <property type="match status" value="1"/>
</dbReference>
<dbReference type="GO" id="GO:0003677">
    <property type="term" value="F:DNA binding"/>
    <property type="evidence" value="ECO:0007669"/>
    <property type="project" value="UniProtKB-KW"/>
</dbReference>
<dbReference type="EMBL" id="QXQA01000002">
    <property type="protein sequence ID" value="RIX59230.1"/>
    <property type="molecule type" value="Genomic_DNA"/>
</dbReference>
<name>A0A3A1VP66_9BACL</name>
<protein>
    <submittedName>
        <fullName evidence="3">XRE family transcriptional regulator</fullName>
    </submittedName>
</protein>
<keyword evidence="1" id="KW-0238">DNA-binding</keyword>
<dbReference type="RefSeq" id="WP_119598062.1">
    <property type="nucleotide sequence ID" value="NZ_QXQA01000002.1"/>
</dbReference>
<dbReference type="SMART" id="SM00530">
    <property type="entry name" value="HTH_XRE"/>
    <property type="match status" value="1"/>
</dbReference>
<dbReference type="Pfam" id="PF01381">
    <property type="entry name" value="HTH_3"/>
    <property type="match status" value="1"/>
</dbReference>
<dbReference type="Proteomes" id="UP000266482">
    <property type="component" value="Unassembled WGS sequence"/>
</dbReference>
<organism evidence="3 4">
    <name type="scientific">Paenibacillus nanensis</name>
    <dbReference type="NCBI Taxonomy" id="393251"/>
    <lineage>
        <taxon>Bacteria</taxon>
        <taxon>Bacillati</taxon>
        <taxon>Bacillota</taxon>
        <taxon>Bacilli</taxon>
        <taxon>Bacillales</taxon>
        <taxon>Paenibacillaceae</taxon>
        <taxon>Paenibacillus</taxon>
    </lineage>
</organism>
<feature type="domain" description="HTH cro/C1-type" evidence="2">
    <location>
        <begin position="11"/>
        <end position="65"/>
    </location>
</feature>
<dbReference type="InterPro" id="IPR001387">
    <property type="entry name" value="Cro/C1-type_HTH"/>
</dbReference>
<keyword evidence="4" id="KW-1185">Reference proteome</keyword>
<dbReference type="Gene3D" id="1.10.260.40">
    <property type="entry name" value="lambda repressor-like DNA-binding domains"/>
    <property type="match status" value="1"/>
</dbReference>
<evidence type="ECO:0000313" key="4">
    <source>
        <dbReference type="Proteomes" id="UP000266482"/>
    </source>
</evidence>
<comment type="caution">
    <text evidence="3">The sequence shown here is derived from an EMBL/GenBank/DDBJ whole genome shotgun (WGS) entry which is preliminary data.</text>
</comment>
<evidence type="ECO:0000313" key="3">
    <source>
        <dbReference type="EMBL" id="RIX59230.1"/>
    </source>
</evidence>
<evidence type="ECO:0000256" key="1">
    <source>
        <dbReference type="ARBA" id="ARBA00023125"/>
    </source>
</evidence>
<dbReference type="SUPFAM" id="SSF47413">
    <property type="entry name" value="lambda repressor-like DNA-binding domains"/>
    <property type="match status" value="1"/>
</dbReference>
<dbReference type="PANTHER" id="PTHR46558">
    <property type="entry name" value="TRACRIPTIONAL REGULATORY PROTEIN-RELATED-RELATED"/>
    <property type="match status" value="1"/>
</dbReference>
<accession>A0A3A1VP66</accession>
<dbReference type="PROSITE" id="PS50943">
    <property type="entry name" value="HTH_CROC1"/>
    <property type="match status" value="1"/>
</dbReference>
<dbReference type="AlphaFoldDB" id="A0A3A1VP66"/>
<dbReference type="OrthoDB" id="9804312at2"/>
<sequence>MAGLSDIGVKITRLRKSEGLTQEELGKRLAVSAQAVSKWENGDSLPDLPLIVELAGIFNCTTDYLLGREGGLDSLLPHIRETFVTMTADQKIAFLGDIITLTEMPLPSPPLESDSHPSLVHVQLGPVGIGLWAKDRLVCIATTTFLQEAIETLRGEADFPLTLLSEETRTILLALLRNMDDLKPDYAVDEVTLRSLMAHSENFEDVLTNCIELGFVDRVRGGYRLNVKGDLAVRLLAIIHQSVNKRGTMNVTVGRP</sequence>
<reference evidence="3 4" key="1">
    <citation type="submission" date="2018-09" db="EMBL/GenBank/DDBJ databases">
        <title>Paenibacillus aracenensis nov. sp. isolated from a cave in southern Spain.</title>
        <authorList>
            <person name="Jurado V."/>
            <person name="Gutierrez-Patricio S."/>
            <person name="Gonzalez-Pimentel J.L."/>
            <person name="Miller A.Z."/>
            <person name="Laiz L."/>
            <person name="Saiz-Jimenez C."/>
        </authorList>
    </citation>
    <scope>NUCLEOTIDE SEQUENCE [LARGE SCALE GENOMIC DNA]</scope>
    <source>
        <strain evidence="3 4">DSM 22867</strain>
    </source>
</reference>
<dbReference type="InterPro" id="IPR010982">
    <property type="entry name" value="Lambda_DNA-bd_dom_sf"/>
</dbReference>
<dbReference type="PANTHER" id="PTHR46558:SF11">
    <property type="entry name" value="HTH-TYPE TRANSCRIPTIONAL REGULATOR XRE"/>
    <property type="match status" value="1"/>
</dbReference>
<proteinExistence type="predicted"/>
<evidence type="ECO:0000259" key="2">
    <source>
        <dbReference type="PROSITE" id="PS50943"/>
    </source>
</evidence>
<gene>
    <name evidence="3" type="ORF">D3P08_03480</name>
</gene>